<evidence type="ECO:0000313" key="2">
    <source>
        <dbReference type="Proteomes" id="UP000320176"/>
    </source>
</evidence>
<reference evidence="1 2" key="1">
    <citation type="submission" date="2019-02" db="EMBL/GenBank/DDBJ databases">
        <title>Deep-cultivation of Planctomycetes and their phenomic and genomic characterization uncovers novel biology.</title>
        <authorList>
            <person name="Wiegand S."/>
            <person name="Jogler M."/>
            <person name="Boedeker C."/>
            <person name="Pinto D."/>
            <person name="Vollmers J."/>
            <person name="Rivas-Marin E."/>
            <person name="Kohn T."/>
            <person name="Peeters S.H."/>
            <person name="Heuer A."/>
            <person name="Rast P."/>
            <person name="Oberbeckmann S."/>
            <person name="Bunk B."/>
            <person name="Jeske O."/>
            <person name="Meyerdierks A."/>
            <person name="Storesund J.E."/>
            <person name="Kallscheuer N."/>
            <person name="Luecker S."/>
            <person name="Lage O.M."/>
            <person name="Pohl T."/>
            <person name="Merkel B.J."/>
            <person name="Hornburger P."/>
            <person name="Mueller R.-W."/>
            <person name="Bruemmer F."/>
            <person name="Labrenz M."/>
            <person name="Spormann A.M."/>
            <person name="Op Den Camp H."/>
            <person name="Overmann J."/>
            <person name="Amann R."/>
            <person name="Jetten M.S.M."/>
            <person name="Mascher T."/>
            <person name="Medema M.H."/>
            <person name="Devos D.P."/>
            <person name="Kaster A.-K."/>
            <person name="Ovreas L."/>
            <person name="Rohde M."/>
            <person name="Galperin M.Y."/>
            <person name="Jogler C."/>
        </authorList>
    </citation>
    <scope>NUCLEOTIDE SEQUENCE [LARGE SCALE GENOMIC DNA]</scope>
    <source>
        <strain evidence="1 2">Pla52n</strain>
    </source>
</reference>
<evidence type="ECO:0000313" key="1">
    <source>
        <dbReference type="EMBL" id="TWT93749.1"/>
    </source>
</evidence>
<gene>
    <name evidence="1" type="ORF">Pla52n_55770</name>
</gene>
<dbReference type="EMBL" id="SJPN01000008">
    <property type="protein sequence ID" value="TWT93749.1"/>
    <property type="molecule type" value="Genomic_DNA"/>
</dbReference>
<evidence type="ECO:0008006" key="3">
    <source>
        <dbReference type="Google" id="ProtNLM"/>
    </source>
</evidence>
<dbReference type="AlphaFoldDB" id="A0A5C6A2K7"/>
<name>A0A5C6A2K7_9BACT</name>
<dbReference type="RefSeq" id="WP_146522588.1">
    <property type="nucleotide sequence ID" value="NZ_CP151726.1"/>
</dbReference>
<dbReference type="OrthoDB" id="232400at2"/>
<sequence>MLPIANVFRTVRFVLLFTIATLPFAMASLGEESVAPNSVDEAETAEEWIRGNLDDLEIRLKGDILLPSGEPATNPSVSAKLNRRTVSETLPVTVTGNQYEVWLPVHRQDWYAVRIDAVSADGSQRSDLTIDRVRLRQTAIDGLPITLRHCVRTVTVRAVQDGSPVAKANVKLEMSTGHVMIKRTGDDGSAAFDLLSDEQLRAITTWTDNPWFGGFYFDREPIRDPDAETHTVTLHECRPLKIHVVDGDNIPVSGIRFQFQVGTPPPFYNLMGTIDASEMVTDDQGDAVFKWFPDWENHSCYVDLDDNQWFQVDKGKWVINDFLVRVEQKRKRVKVSGVLKRTKGSKAGFTIQLRSFQGERLRRSDVLLSVTDKEGRFVADVLPGATYCVCVNDTKFTSDMIDLIPAPDDGREPTPIILDIQRSAALEIQVTAGENHRPLPNQQLLVCQTHVFSWLKNGQKEYGSGTRASWVRTNEDGGAVVHVQPGKELEVSILDPNWRVEEKIPVVVGQPNKLTIHREFDEPRTILGVCVKGDHKEIDFSTLTVVAGSIDGRFPGTVTVSVRNDGVFSFNTMATRVAVIAYSEDGDWGGIVTVDQPQRMLRVMLQPTISFRGRLLSRDEEPIAGRSVNAFVSVEVDQESDQDPLDPLDTSIEWKRLKVKTDAEGYYTIEKLPVGASLRLHSESTEPNDSHSLGEVNLSAETANSVKVNVLDE</sequence>
<accession>A0A5C6A2K7</accession>
<protein>
    <recommendedName>
        <fullName evidence="3">Nickel uptake substrate-specific transmembrane region</fullName>
    </recommendedName>
</protein>
<proteinExistence type="predicted"/>
<organism evidence="1 2">
    <name type="scientific">Stieleria varia</name>
    <dbReference type="NCBI Taxonomy" id="2528005"/>
    <lineage>
        <taxon>Bacteria</taxon>
        <taxon>Pseudomonadati</taxon>
        <taxon>Planctomycetota</taxon>
        <taxon>Planctomycetia</taxon>
        <taxon>Pirellulales</taxon>
        <taxon>Pirellulaceae</taxon>
        <taxon>Stieleria</taxon>
    </lineage>
</organism>
<dbReference type="Proteomes" id="UP000320176">
    <property type="component" value="Unassembled WGS sequence"/>
</dbReference>
<comment type="caution">
    <text evidence="1">The sequence shown here is derived from an EMBL/GenBank/DDBJ whole genome shotgun (WGS) entry which is preliminary data.</text>
</comment>
<keyword evidence="2" id="KW-1185">Reference proteome</keyword>